<accession>A0AAD4HBK2</accession>
<name>A0AAD4HBK2_9FUNG</name>
<reference evidence="6" key="1">
    <citation type="journal article" date="2020" name="Fungal Divers.">
        <title>Resolving the Mortierellaceae phylogeny through synthesis of multi-gene phylogenetics and phylogenomics.</title>
        <authorList>
            <person name="Vandepol N."/>
            <person name="Liber J."/>
            <person name="Desiro A."/>
            <person name="Na H."/>
            <person name="Kennedy M."/>
            <person name="Barry K."/>
            <person name="Grigoriev I.V."/>
            <person name="Miller A.N."/>
            <person name="O'Donnell K."/>
            <person name="Stajich J.E."/>
            <person name="Bonito G."/>
        </authorList>
    </citation>
    <scope>NUCLEOTIDE SEQUENCE</scope>
    <source>
        <strain evidence="6">NRRL 28262</strain>
    </source>
</reference>
<dbReference type="InterPro" id="IPR000997">
    <property type="entry name" value="Cholinesterase"/>
</dbReference>
<dbReference type="SUPFAM" id="SSF53474">
    <property type="entry name" value="alpha/beta-Hydrolases"/>
    <property type="match status" value="1"/>
</dbReference>
<dbReference type="Proteomes" id="UP001194580">
    <property type="component" value="Unassembled WGS sequence"/>
</dbReference>
<gene>
    <name evidence="6" type="ORF">BGZ95_003130</name>
</gene>
<proteinExistence type="inferred from homology"/>
<evidence type="ECO:0000256" key="1">
    <source>
        <dbReference type="ARBA" id="ARBA00005964"/>
    </source>
</evidence>
<evidence type="ECO:0000256" key="2">
    <source>
        <dbReference type="ARBA" id="ARBA00022801"/>
    </source>
</evidence>
<dbReference type="AlphaFoldDB" id="A0AAD4HBK2"/>
<feature type="active site" description="Acyl-ester intermediate" evidence="3">
    <location>
        <position position="343"/>
    </location>
</feature>
<dbReference type="EMBL" id="JAAAIL010000017">
    <property type="protein sequence ID" value="KAG0281475.1"/>
    <property type="molecule type" value="Genomic_DNA"/>
</dbReference>
<feature type="active site" description="Charge relay system" evidence="3">
    <location>
        <position position="445"/>
    </location>
</feature>
<feature type="domain" description="Carboxylesterase type B" evidence="5">
    <location>
        <begin position="162"/>
        <end position="384"/>
    </location>
</feature>
<dbReference type="InterPro" id="IPR029058">
    <property type="entry name" value="AB_hydrolase_fold"/>
</dbReference>
<evidence type="ECO:0000259" key="5">
    <source>
        <dbReference type="Pfam" id="PF00135"/>
    </source>
</evidence>
<dbReference type="InterPro" id="IPR050309">
    <property type="entry name" value="Type-B_Carboxylest/Lipase"/>
</dbReference>
<feature type="domain" description="Carboxylesterase type B" evidence="5">
    <location>
        <begin position="402"/>
        <end position="635"/>
    </location>
</feature>
<keyword evidence="2" id="KW-0378">Hydrolase</keyword>
<dbReference type="Pfam" id="PF00135">
    <property type="entry name" value="COesterase"/>
    <property type="match status" value="2"/>
</dbReference>
<dbReference type="PANTHER" id="PTHR11559">
    <property type="entry name" value="CARBOXYLESTERASE"/>
    <property type="match status" value="1"/>
</dbReference>
<feature type="signal peptide" evidence="4">
    <location>
        <begin position="1"/>
        <end position="20"/>
    </location>
</feature>
<evidence type="ECO:0000256" key="4">
    <source>
        <dbReference type="SAM" id="SignalP"/>
    </source>
</evidence>
<evidence type="ECO:0000313" key="6">
    <source>
        <dbReference type="EMBL" id="KAG0281475.1"/>
    </source>
</evidence>
<keyword evidence="7" id="KW-1185">Reference proteome</keyword>
<dbReference type="InterPro" id="IPR002018">
    <property type="entry name" value="CarbesteraseB"/>
</dbReference>
<sequence length="658" mass="70334">MKVFILSCLLAVASVQSIAAQVLIAPESANATTSNALLRSTATPVTTLSSVQVLAENDLEIGGAKFPFIVLPDAHSGALSAHTCEKLGEKLYTVQDGALLSVQKMLGQHASKQTQFYISSADASSCSILTMTNGAASINHKAVCSAPLPALCSNTNTKGSTVTVQASLGRLTGLRDKHGFRFNGIRYAQPPTGKRRFGAPVPITSRWYDSVDATKFGSICPQPAGGSDDCLFLNVFTPKLNAGKTDLLPVMFYVHGGSFINGAGSDPSFDGANMASRGQVVVVTINYRLGVFGFFERVDAGISRSTIPGNQGVRDQLLALKWVQDNIASFGGDPRQVTAFGESAGGHSIRALLSMPVAAKGLFRAAISQSDPLDIPFNTPKSASQVVSGGIMNQAIALAPEESFMELIKPTVDGILIKDQFDQLIAGKNGGVVKVPFMVGTMKNEGDGFLPSLGQSAPVNDVVFGITADAFLGYQRAMITAAYNLYPIDDSIPDATRIVEGLLASDYLWVCPTQFHTKAWASQVGTPLYQYQFQRAYTPTRPVSDICHGLVCHGDDIGTVFASPAILNNPSEYPWTSDDAALSRMVMDRWIAFGVSGGNPNPTNKSLSDEYPAWPLYDASKQSIYMFDLKPTISTGGLRPKFCGFMDQALKYDFQLYV</sequence>
<comment type="caution">
    <text evidence="6">The sequence shown here is derived from an EMBL/GenBank/DDBJ whole genome shotgun (WGS) entry which is preliminary data.</text>
</comment>
<keyword evidence="4" id="KW-0732">Signal</keyword>
<feature type="active site" description="Charge relay system" evidence="3">
    <location>
        <position position="553"/>
    </location>
</feature>
<feature type="chain" id="PRO_5042078752" description="Carboxylesterase type B domain-containing protein" evidence="4">
    <location>
        <begin position="21"/>
        <end position="658"/>
    </location>
</feature>
<dbReference type="PROSITE" id="PS00941">
    <property type="entry name" value="CARBOXYLESTERASE_B_2"/>
    <property type="match status" value="1"/>
</dbReference>
<dbReference type="Gene3D" id="3.40.50.1820">
    <property type="entry name" value="alpha/beta hydrolase"/>
    <property type="match status" value="2"/>
</dbReference>
<dbReference type="GO" id="GO:0004104">
    <property type="term" value="F:cholinesterase activity"/>
    <property type="evidence" value="ECO:0007669"/>
    <property type="project" value="InterPro"/>
</dbReference>
<dbReference type="InterPro" id="IPR019819">
    <property type="entry name" value="Carboxylesterase_B_CS"/>
</dbReference>
<evidence type="ECO:0000256" key="3">
    <source>
        <dbReference type="PIRSR" id="PIRSR600997-1"/>
    </source>
</evidence>
<evidence type="ECO:0000313" key="7">
    <source>
        <dbReference type="Proteomes" id="UP001194580"/>
    </source>
</evidence>
<dbReference type="PRINTS" id="PR00878">
    <property type="entry name" value="CHOLNESTRASE"/>
</dbReference>
<organism evidence="6 7">
    <name type="scientific">Linnemannia exigua</name>
    <dbReference type="NCBI Taxonomy" id="604196"/>
    <lineage>
        <taxon>Eukaryota</taxon>
        <taxon>Fungi</taxon>
        <taxon>Fungi incertae sedis</taxon>
        <taxon>Mucoromycota</taxon>
        <taxon>Mortierellomycotina</taxon>
        <taxon>Mortierellomycetes</taxon>
        <taxon>Mortierellales</taxon>
        <taxon>Mortierellaceae</taxon>
        <taxon>Linnemannia</taxon>
    </lineage>
</organism>
<protein>
    <recommendedName>
        <fullName evidence="5">Carboxylesterase type B domain-containing protein</fullName>
    </recommendedName>
</protein>
<comment type="similarity">
    <text evidence="1">Belongs to the type-B carboxylesterase/lipase family.</text>
</comment>